<evidence type="ECO:0000256" key="2">
    <source>
        <dbReference type="ARBA" id="ARBA00022692"/>
    </source>
</evidence>
<evidence type="ECO:0000259" key="5">
    <source>
        <dbReference type="Pfam" id="PF00005"/>
    </source>
</evidence>
<dbReference type="InterPro" id="IPR036640">
    <property type="entry name" value="ABC1_TM_sf"/>
</dbReference>
<dbReference type="CDD" id="cd03228">
    <property type="entry name" value="ABCC_MRP_Like"/>
    <property type="match status" value="1"/>
</dbReference>
<dbReference type="Gene3D" id="1.20.1560.10">
    <property type="entry name" value="ABC transporter type 1, transmembrane domain"/>
    <property type="match status" value="1"/>
</dbReference>
<reference evidence="6" key="1">
    <citation type="submission" date="2023-10" db="EMBL/GenBank/DDBJ databases">
        <title>Genome assembly of Pristionchus species.</title>
        <authorList>
            <person name="Yoshida K."/>
            <person name="Sommer R.J."/>
        </authorList>
    </citation>
    <scope>NUCLEOTIDE SEQUENCE</scope>
    <source>
        <strain evidence="6">RS0144</strain>
    </source>
</reference>
<dbReference type="AlphaFoldDB" id="A0AAV5TYE3"/>
<dbReference type="SUPFAM" id="SSF52540">
    <property type="entry name" value="P-loop containing nucleoside triphosphate hydrolases"/>
    <property type="match status" value="1"/>
</dbReference>
<keyword evidence="7" id="KW-1185">Reference proteome</keyword>
<feature type="non-terminal residue" evidence="6">
    <location>
        <position position="1"/>
    </location>
</feature>
<accession>A0AAV5TYE3</accession>
<keyword evidence="4" id="KW-0472">Membrane</keyword>
<dbReference type="PANTHER" id="PTHR24221">
    <property type="entry name" value="ATP-BINDING CASSETTE SUB-FAMILY B"/>
    <property type="match status" value="1"/>
</dbReference>
<dbReference type="InterPro" id="IPR039421">
    <property type="entry name" value="Type_1_exporter"/>
</dbReference>
<gene>
    <name evidence="6" type="ORF">PENTCL1PPCAC_21445</name>
</gene>
<dbReference type="GO" id="GO:0042626">
    <property type="term" value="F:ATPase-coupled transmembrane transporter activity"/>
    <property type="evidence" value="ECO:0007669"/>
    <property type="project" value="TreeGrafter"/>
</dbReference>
<dbReference type="PANTHER" id="PTHR24221:SF503">
    <property type="entry name" value="MITOCHONDRIAL POTASSIUM CHANNEL ATP-BINDING SUBUNIT"/>
    <property type="match status" value="1"/>
</dbReference>
<keyword evidence="3" id="KW-1133">Transmembrane helix</keyword>
<dbReference type="Gene3D" id="3.40.50.300">
    <property type="entry name" value="P-loop containing nucleotide triphosphate hydrolases"/>
    <property type="match status" value="1"/>
</dbReference>
<dbReference type="InterPro" id="IPR003439">
    <property type="entry name" value="ABC_transporter-like_ATP-bd"/>
</dbReference>
<proteinExistence type="predicted"/>
<evidence type="ECO:0000256" key="4">
    <source>
        <dbReference type="ARBA" id="ARBA00023136"/>
    </source>
</evidence>
<evidence type="ECO:0000256" key="3">
    <source>
        <dbReference type="ARBA" id="ARBA00022989"/>
    </source>
</evidence>
<dbReference type="GO" id="GO:0005524">
    <property type="term" value="F:ATP binding"/>
    <property type="evidence" value="ECO:0007669"/>
    <property type="project" value="InterPro"/>
</dbReference>
<evidence type="ECO:0000313" key="7">
    <source>
        <dbReference type="Proteomes" id="UP001432027"/>
    </source>
</evidence>
<dbReference type="GO" id="GO:0016020">
    <property type="term" value="C:membrane"/>
    <property type="evidence" value="ECO:0007669"/>
    <property type="project" value="UniProtKB-SubCell"/>
</dbReference>
<feature type="domain" description="ABC transporter" evidence="5">
    <location>
        <begin position="36"/>
        <end position="113"/>
    </location>
</feature>
<dbReference type="Pfam" id="PF00005">
    <property type="entry name" value="ABC_tran"/>
    <property type="match status" value="1"/>
</dbReference>
<keyword evidence="2" id="KW-0812">Transmembrane</keyword>
<comment type="subcellular location">
    <subcellularLocation>
        <location evidence="1">Membrane</location>
        <topology evidence="1">Multi-pass membrane protein</topology>
    </subcellularLocation>
</comment>
<evidence type="ECO:0000313" key="6">
    <source>
        <dbReference type="EMBL" id="GMS99270.1"/>
    </source>
</evidence>
<dbReference type="EMBL" id="BTSX01000005">
    <property type="protein sequence ID" value="GMS99270.1"/>
    <property type="molecule type" value="Genomic_DNA"/>
</dbReference>
<dbReference type="Proteomes" id="UP001432027">
    <property type="component" value="Unassembled WGS sequence"/>
</dbReference>
<feature type="non-terminal residue" evidence="6">
    <location>
        <position position="126"/>
    </location>
</feature>
<organism evidence="6 7">
    <name type="scientific">Pristionchus entomophagus</name>
    <dbReference type="NCBI Taxonomy" id="358040"/>
    <lineage>
        <taxon>Eukaryota</taxon>
        <taxon>Metazoa</taxon>
        <taxon>Ecdysozoa</taxon>
        <taxon>Nematoda</taxon>
        <taxon>Chromadorea</taxon>
        <taxon>Rhabditida</taxon>
        <taxon>Rhabditina</taxon>
        <taxon>Diplogasteromorpha</taxon>
        <taxon>Diplogasteroidea</taxon>
        <taxon>Neodiplogasteridae</taxon>
        <taxon>Pristionchus</taxon>
    </lineage>
</organism>
<sequence length="126" mass="14083">KVEESSESKLDPSTTDLHIEFKDVSFSYPSRSTPVLTNFSFVLHPGKSLALVGKSGCGKSTALKLLTKFLRCENESIQIDGVSLDEYDTRKWRQMVGVVSQEPCLFTGSIRENICLGRPFTHEQII</sequence>
<protein>
    <recommendedName>
        <fullName evidence="5">ABC transporter domain-containing protein</fullName>
    </recommendedName>
</protein>
<dbReference type="GO" id="GO:0016887">
    <property type="term" value="F:ATP hydrolysis activity"/>
    <property type="evidence" value="ECO:0007669"/>
    <property type="project" value="InterPro"/>
</dbReference>
<name>A0AAV5TYE3_9BILA</name>
<dbReference type="InterPro" id="IPR027417">
    <property type="entry name" value="P-loop_NTPase"/>
</dbReference>
<evidence type="ECO:0000256" key="1">
    <source>
        <dbReference type="ARBA" id="ARBA00004141"/>
    </source>
</evidence>
<comment type="caution">
    <text evidence="6">The sequence shown here is derived from an EMBL/GenBank/DDBJ whole genome shotgun (WGS) entry which is preliminary data.</text>
</comment>